<evidence type="ECO:0000313" key="7">
    <source>
        <dbReference type="EMBL" id="KAG9462057.1"/>
    </source>
</evidence>
<dbReference type="AlphaFoldDB" id="A0A8J6E6S4"/>
<dbReference type="GO" id="GO:0001558">
    <property type="term" value="P:regulation of cell growth"/>
    <property type="evidence" value="ECO:0007669"/>
    <property type="project" value="InterPro"/>
</dbReference>
<dbReference type="GO" id="GO:0009966">
    <property type="term" value="P:regulation of signal transduction"/>
    <property type="evidence" value="ECO:0007669"/>
    <property type="project" value="TreeGrafter"/>
</dbReference>
<keyword evidence="8" id="KW-1185">Reference proteome</keyword>
<evidence type="ECO:0000259" key="6">
    <source>
        <dbReference type="PROSITE" id="PS50835"/>
    </source>
</evidence>
<dbReference type="FunFam" id="2.60.40.10:FF:000032">
    <property type="entry name" value="palladin isoform X1"/>
    <property type="match status" value="1"/>
</dbReference>
<evidence type="ECO:0000256" key="4">
    <source>
        <dbReference type="ARBA" id="ARBA00023157"/>
    </source>
</evidence>
<keyword evidence="2" id="KW-0964">Secreted</keyword>
<dbReference type="OrthoDB" id="10029006at2759"/>
<dbReference type="SMART" id="SM00408">
    <property type="entry name" value="IGc2"/>
    <property type="match status" value="1"/>
</dbReference>
<evidence type="ECO:0000256" key="3">
    <source>
        <dbReference type="ARBA" id="ARBA00022729"/>
    </source>
</evidence>
<dbReference type="SMART" id="SM00409">
    <property type="entry name" value="IG"/>
    <property type="match status" value="1"/>
</dbReference>
<dbReference type="Proteomes" id="UP000770717">
    <property type="component" value="Unassembled WGS sequence"/>
</dbReference>
<keyword evidence="3" id="KW-0732">Signal</keyword>
<dbReference type="PANTHER" id="PTHR14186:SF26">
    <property type="entry name" value="KAZAL TYPE SERINE PEPTIDASE INHIBITOR DOMAIN 1"/>
    <property type="match status" value="1"/>
</dbReference>
<gene>
    <name evidence="7" type="ORF">GDO78_014985</name>
</gene>
<dbReference type="InterPro" id="IPR011390">
    <property type="entry name" value="IGFBP_rP_mac25"/>
</dbReference>
<organism evidence="7 8">
    <name type="scientific">Eleutherodactylus coqui</name>
    <name type="common">Puerto Rican coqui</name>
    <dbReference type="NCBI Taxonomy" id="57060"/>
    <lineage>
        <taxon>Eukaryota</taxon>
        <taxon>Metazoa</taxon>
        <taxon>Chordata</taxon>
        <taxon>Craniata</taxon>
        <taxon>Vertebrata</taxon>
        <taxon>Euteleostomi</taxon>
        <taxon>Amphibia</taxon>
        <taxon>Batrachia</taxon>
        <taxon>Anura</taxon>
        <taxon>Neobatrachia</taxon>
        <taxon>Hyloidea</taxon>
        <taxon>Eleutherodactylidae</taxon>
        <taxon>Eleutherodactylinae</taxon>
        <taxon>Eleutherodactylus</taxon>
        <taxon>Eleutherodactylus</taxon>
    </lineage>
</organism>
<comment type="subcellular location">
    <subcellularLocation>
        <location evidence="1">Secreted</location>
    </subcellularLocation>
</comment>
<sequence>AAPLLLGSPRDTVAVIGQSVILGCEVSAQPIAEMKWRKEGMVEALPGKHRNIIVQSRGGPQRHQVIGWLQIQEVRQRDAGVYICQAWNMYGEVSGSARLRIISADSPLASEVTHHLVGVFDVSDDEDDSPREGPSGSHE</sequence>
<keyword evidence="4" id="KW-1015">Disulfide bond</keyword>
<name>A0A8J6E6S4_ELECQ</name>
<dbReference type="PROSITE" id="PS50835">
    <property type="entry name" value="IG_LIKE"/>
    <property type="match status" value="1"/>
</dbReference>
<proteinExistence type="predicted"/>
<feature type="domain" description="Ig-like" evidence="6">
    <location>
        <begin position="3"/>
        <end position="103"/>
    </location>
</feature>
<evidence type="ECO:0000256" key="1">
    <source>
        <dbReference type="ARBA" id="ARBA00004613"/>
    </source>
</evidence>
<dbReference type="InterPro" id="IPR013783">
    <property type="entry name" value="Ig-like_fold"/>
</dbReference>
<dbReference type="SUPFAM" id="SSF48726">
    <property type="entry name" value="Immunoglobulin"/>
    <property type="match status" value="1"/>
</dbReference>
<dbReference type="Pfam" id="PF13927">
    <property type="entry name" value="Ig_3"/>
    <property type="match status" value="1"/>
</dbReference>
<comment type="caution">
    <text evidence="7">The sequence shown here is derived from an EMBL/GenBank/DDBJ whole genome shotgun (WGS) entry which is preliminary data.</text>
</comment>
<evidence type="ECO:0000256" key="2">
    <source>
        <dbReference type="ARBA" id="ARBA00022525"/>
    </source>
</evidence>
<evidence type="ECO:0000313" key="8">
    <source>
        <dbReference type="Proteomes" id="UP000770717"/>
    </source>
</evidence>
<dbReference type="PANTHER" id="PTHR14186">
    <property type="entry name" value="INSULIN-LIKE GROWTH FACTOR BINDING PROTEIN-RELATED"/>
    <property type="match status" value="1"/>
</dbReference>
<dbReference type="InterPro" id="IPR007110">
    <property type="entry name" value="Ig-like_dom"/>
</dbReference>
<dbReference type="InterPro" id="IPR003599">
    <property type="entry name" value="Ig_sub"/>
</dbReference>
<dbReference type="InterPro" id="IPR003598">
    <property type="entry name" value="Ig_sub2"/>
</dbReference>
<evidence type="ECO:0000256" key="5">
    <source>
        <dbReference type="ARBA" id="ARBA00023319"/>
    </source>
</evidence>
<dbReference type="GO" id="GO:0005520">
    <property type="term" value="F:insulin-like growth factor binding"/>
    <property type="evidence" value="ECO:0007669"/>
    <property type="project" value="InterPro"/>
</dbReference>
<dbReference type="InterPro" id="IPR036179">
    <property type="entry name" value="Ig-like_dom_sf"/>
</dbReference>
<feature type="non-terminal residue" evidence="7">
    <location>
        <position position="139"/>
    </location>
</feature>
<dbReference type="Gene3D" id="2.60.40.10">
    <property type="entry name" value="Immunoglobulins"/>
    <property type="match status" value="1"/>
</dbReference>
<dbReference type="EMBL" id="WNTK01013913">
    <property type="protein sequence ID" value="KAG9462057.1"/>
    <property type="molecule type" value="Genomic_DNA"/>
</dbReference>
<accession>A0A8J6E6S4</accession>
<protein>
    <recommendedName>
        <fullName evidence="6">Ig-like domain-containing protein</fullName>
    </recommendedName>
</protein>
<keyword evidence="5" id="KW-0393">Immunoglobulin domain</keyword>
<reference evidence="7" key="1">
    <citation type="thesis" date="2020" institute="ProQuest LLC" country="789 East Eisenhower Parkway, Ann Arbor, MI, USA">
        <title>Comparative Genomics and Chromosome Evolution.</title>
        <authorList>
            <person name="Mudd A.B."/>
        </authorList>
    </citation>
    <scope>NUCLEOTIDE SEQUENCE</scope>
    <source>
        <strain evidence="7">HN-11 Male</strain>
        <tissue evidence="7">Kidney and liver</tissue>
    </source>
</reference>
<dbReference type="GO" id="GO:0005615">
    <property type="term" value="C:extracellular space"/>
    <property type="evidence" value="ECO:0007669"/>
    <property type="project" value="TreeGrafter"/>
</dbReference>